<feature type="binding site" evidence="11">
    <location>
        <begin position="463"/>
        <end position="467"/>
    </location>
    <ligand>
        <name>AMP</name>
        <dbReference type="ChEBI" id="CHEBI:456215"/>
    </ligand>
</feature>
<evidence type="ECO:0000256" key="3">
    <source>
        <dbReference type="ARBA" id="ARBA00022741"/>
    </source>
</evidence>
<comment type="catalytic activity">
    <reaction evidence="9 11">
        <text>(6S)-NADHX + ADP = AMP + phosphate + NADH + H(+)</text>
        <dbReference type="Rhea" id="RHEA:32223"/>
        <dbReference type="ChEBI" id="CHEBI:15378"/>
        <dbReference type="ChEBI" id="CHEBI:43474"/>
        <dbReference type="ChEBI" id="CHEBI:57945"/>
        <dbReference type="ChEBI" id="CHEBI:64074"/>
        <dbReference type="ChEBI" id="CHEBI:456215"/>
        <dbReference type="ChEBI" id="CHEBI:456216"/>
        <dbReference type="EC" id="4.2.1.136"/>
    </reaction>
</comment>
<evidence type="ECO:0000256" key="10">
    <source>
        <dbReference type="ARBA" id="ARBA00049209"/>
    </source>
</evidence>
<protein>
    <recommendedName>
        <fullName evidence="11 12">Multifunctional fusion protein</fullName>
    </recommendedName>
    <domain>
        <recommendedName>
            <fullName evidence="11">ADP-dependent (S)-NAD(P)H-hydrate dehydratase</fullName>
            <ecNumber evidence="11">4.2.1.136</ecNumber>
        </recommendedName>
        <alternativeName>
            <fullName evidence="11">ADP-dependent NAD(P)HX dehydratase</fullName>
        </alternativeName>
    </domain>
    <domain>
        <recommendedName>
            <fullName evidence="12">NAD(P)H-hydrate epimerase</fullName>
            <ecNumber evidence="12">5.1.99.6</ecNumber>
        </recommendedName>
        <alternativeName>
            <fullName evidence="12">NAD(P)HX epimerase</fullName>
        </alternativeName>
    </domain>
</protein>
<comment type="similarity">
    <text evidence="2">In the C-terminal section; belongs to the NnrD/CARKD family.</text>
</comment>
<comment type="catalytic activity">
    <reaction evidence="10 11">
        <text>(6S)-NADPHX + ADP = AMP + phosphate + NADPH + H(+)</text>
        <dbReference type="Rhea" id="RHEA:32235"/>
        <dbReference type="ChEBI" id="CHEBI:15378"/>
        <dbReference type="ChEBI" id="CHEBI:43474"/>
        <dbReference type="ChEBI" id="CHEBI:57783"/>
        <dbReference type="ChEBI" id="CHEBI:64076"/>
        <dbReference type="ChEBI" id="CHEBI:456215"/>
        <dbReference type="ChEBI" id="CHEBI:456216"/>
        <dbReference type="EC" id="4.2.1.136"/>
    </reaction>
</comment>
<feature type="binding site" evidence="12">
    <location>
        <position position="206"/>
    </location>
    <ligand>
        <name>(6S)-NADPHX</name>
        <dbReference type="ChEBI" id="CHEBI:64076"/>
    </ligand>
</feature>
<evidence type="ECO:0000256" key="9">
    <source>
        <dbReference type="ARBA" id="ARBA00048238"/>
    </source>
</evidence>
<feature type="binding site" evidence="11">
    <location>
        <position position="547"/>
    </location>
    <ligand>
        <name>(6S)-NADPHX</name>
        <dbReference type="ChEBI" id="CHEBI:64076"/>
    </ligand>
</feature>
<feature type="binding site" evidence="12">
    <location>
        <begin position="160"/>
        <end position="166"/>
    </location>
    <ligand>
        <name>(6S)-NADPHX</name>
        <dbReference type="ChEBI" id="CHEBI:64076"/>
    </ligand>
</feature>
<keyword evidence="7 11" id="KW-0456">Lyase</keyword>
<dbReference type="GO" id="GO:0046496">
    <property type="term" value="P:nicotinamide nucleotide metabolic process"/>
    <property type="evidence" value="ECO:0007669"/>
    <property type="project" value="UniProtKB-UniRule"/>
</dbReference>
<dbReference type="GO" id="GO:0046872">
    <property type="term" value="F:metal ion binding"/>
    <property type="evidence" value="ECO:0007669"/>
    <property type="project" value="UniProtKB-KW"/>
</dbReference>
<dbReference type="Proteomes" id="UP000469194">
    <property type="component" value="Unassembled WGS sequence"/>
</dbReference>
<dbReference type="PANTHER" id="PTHR12592:SF0">
    <property type="entry name" value="ATP-DEPENDENT (S)-NAD(P)H-HYDRATE DEHYDRATASE"/>
    <property type="match status" value="1"/>
</dbReference>
<comment type="subunit">
    <text evidence="11">Homotetramer.</text>
</comment>
<dbReference type="InterPro" id="IPR000631">
    <property type="entry name" value="CARKD"/>
</dbReference>
<evidence type="ECO:0000256" key="12">
    <source>
        <dbReference type="HAMAP-Rule" id="MF_01966"/>
    </source>
</evidence>
<dbReference type="PROSITE" id="PS51383">
    <property type="entry name" value="YJEF_C_3"/>
    <property type="match status" value="1"/>
</dbReference>
<evidence type="ECO:0000259" key="13">
    <source>
        <dbReference type="PROSITE" id="PS51383"/>
    </source>
</evidence>
<feature type="binding site" evidence="12">
    <location>
        <begin position="73"/>
        <end position="77"/>
    </location>
    <ligand>
        <name>(6S)-NADPHX</name>
        <dbReference type="ChEBI" id="CHEBI:64076"/>
    </ligand>
</feature>
<comment type="function">
    <text evidence="8">Bifunctional enzyme that catalyzes the epimerization of the S- and R-forms of NAD(P)HX and the dehydration of the S-form of NAD(P)HX at the expense of ADP, which is converted to AMP. This allows the repair of both epimers of NAD(P)HX, a damaged form of NAD(P)H that is a result of enzymatic or heat-dependent hydration.</text>
</comment>
<evidence type="ECO:0000256" key="7">
    <source>
        <dbReference type="ARBA" id="ARBA00023239"/>
    </source>
</evidence>
<dbReference type="EC" id="5.1.99.6" evidence="12"/>
<evidence type="ECO:0000256" key="11">
    <source>
        <dbReference type="HAMAP-Rule" id="MF_01965"/>
    </source>
</evidence>
<dbReference type="Pfam" id="PF03853">
    <property type="entry name" value="YjeF_N"/>
    <property type="match status" value="1"/>
</dbReference>
<feature type="binding site" evidence="11">
    <location>
        <position position="305"/>
    </location>
    <ligand>
        <name>(6S)-NADPHX</name>
        <dbReference type="ChEBI" id="CHEBI:64076"/>
    </ligand>
</feature>
<feature type="domain" description="YjeF N-terminal" evidence="14">
    <location>
        <begin position="23"/>
        <end position="263"/>
    </location>
</feature>
<keyword evidence="3 11" id="KW-0547">Nucleotide-binding</keyword>
<dbReference type="Gene3D" id="3.40.1190.20">
    <property type="match status" value="1"/>
</dbReference>
<feature type="binding site" evidence="12">
    <location>
        <position position="209"/>
    </location>
    <ligand>
        <name>K(+)</name>
        <dbReference type="ChEBI" id="CHEBI:29103"/>
    </ligand>
</feature>
<keyword evidence="5 11" id="KW-0521">NADP</keyword>
<comment type="function">
    <text evidence="12">Catalyzes the epimerization of the S- and R-forms of NAD(P)HX, a damaged form of NAD(P)H that is a result of enzymatic or heat-dependent hydration. This is a prerequisite for the S-specific NAD(P)H-hydrate dehydratase to allow the repair of both epimers of NAD(P)HX.</text>
</comment>
<evidence type="ECO:0000256" key="1">
    <source>
        <dbReference type="ARBA" id="ARBA00006001"/>
    </source>
</evidence>
<comment type="caution">
    <text evidence="15">The sequence shown here is derived from an EMBL/GenBank/DDBJ whole genome shotgun (WGS) entry which is preliminary data.</text>
</comment>
<dbReference type="SUPFAM" id="SSF64153">
    <property type="entry name" value="YjeF N-terminal domain-like"/>
    <property type="match status" value="1"/>
</dbReference>
<comment type="similarity">
    <text evidence="12">Belongs to the NnrE/AIBP family.</text>
</comment>
<dbReference type="GO" id="GO:0005524">
    <property type="term" value="F:ATP binding"/>
    <property type="evidence" value="ECO:0007669"/>
    <property type="project" value="UniProtKB-KW"/>
</dbReference>
<dbReference type="PROSITE" id="PS01050">
    <property type="entry name" value="YJEF_C_2"/>
    <property type="match status" value="1"/>
</dbReference>
<comment type="cofactor">
    <cofactor evidence="11">
        <name>Mg(2+)</name>
        <dbReference type="ChEBI" id="CHEBI:18420"/>
    </cofactor>
</comment>
<dbReference type="InterPro" id="IPR004443">
    <property type="entry name" value="YjeF_N_dom"/>
</dbReference>
<dbReference type="HAMAP" id="MF_01966">
    <property type="entry name" value="NADHX_epimerase"/>
    <property type="match status" value="1"/>
</dbReference>
<dbReference type="EMBL" id="WHZW01000007">
    <property type="protein sequence ID" value="NEG89252.1"/>
    <property type="molecule type" value="Genomic_DNA"/>
</dbReference>
<accession>A0A6N9Z3U7</accession>
<comment type="similarity">
    <text evidence="11">Belongs to the NnrD/CARKD family.</text>
</comment>
<evidence type="ECO:0000256" key="8">
    <source>
        <dbReference type="ARBA" id="ARBA00025153"/>
    </source>
</evidence>
<comment type="cofactor">
    <cofactor evidence="12">
        <name>K(+)</name>
        <dbReference type="ChEBI" id="CHEBI:29103"/>
    </cofactor>
    <text evidence="12">Binds 1 potassium ion per subunit.</text>
</comment>
<feature type="domain" description="YjeF C-terminal" evidence="13">
    <location>
        <begin position="270"/>
        <end position="629"/>
    </location>
</feature>
<organism evidence="15 16">
    <name type="scientific">Bifidobacterium aerophilum</name>
    <dbReference type="NCBI Taxonomy" id="1798155"/>
    <lineage>
        <taxon>Bacteria</taxon>
        <taxon>Bacillati</taxon>
        <taxon>Actinomycetota</taxon>
        <taxon>Actinomycetes</taxon>
        <taxon>Bifidobacteriales</taxon>
        <taxon>Bifidobacteriaceae</taxon>
        <taxon>Bifidobacterium</taxon>
    </lineage>
</organism>
<dbReference type="InterPro" id="IPR029056">
    <property type="entry name" value="Ribokinase-like"/>
</dbReference>
<feature type="binding site" evidence="12">
    <location>
        <position position="156"/>
    </location>
    <ligand>
        <name>K(+)</name>
        <dbReference type="ChEBI" id="CHEBI:29103"/>
    </ligand>
</feature>
<feature type="binding site" evidence="12">
    <location>
        <position position="74"/>
    </location>
    <ligand>
        <name>K(+)</name>
        <dbReference type="ChEBI" id="CHEBI:29103"/>
    </ligand>
</feature>
<dbReference type="GO" id="GO:0110051">
    <property type="term" value="P:metabolite repair"/>
    <property type="evidence" value="ECO:0007669"/>
    <property type="project" value="TreeGrafter"/>
</dbReference>
<evidence type="ECO:0000256" key="5">
    <source>
        <dbReference type="ARBA" id="ARBA00022857"/>
    </source>
</evidence>
<dbReference type="GO" id="GO:0052855">
    <property type="term" value="F:ADP-dependent NAD(P)H-hydrate dehydratase activity"/>
    <property type="evidence" value="ECO:0007669"/>
    <property type="project" value="UniProtKB-UniRule"/>
</dbReference>
<sequence length="631" mass="64260">MAGHNDENRLHTLRHAAYVAADVRAMERPLLEDGAPLMRMAATAVAHTVADLLGDEGLTLDESRITLLAGAGDNGGDGLYAAAALAENGASVTAVAVGRTVHEDAFAAFVRSGGKVLILDPASEIPGCSAGFGAGEAGERLRAAVELARHSHVIVDAMTGIGLSGELRGIAGTMAASLGVDGTVPDRTALPDGDTAGEFPFVVAVDTPSGVGVDDGAITGPYIPADVTVTFGALKPCAILPPASYACGKVTLVDFGFDVDGHDPLVEVVSGDNASEAIRLPRLADTKYSRGVTGLITGSVRYPGAAVLSSRAAAATNVGMIRYMGPERTRSMVLSSVPEAVIGKGRVQAWVVGSGVPDGTADEDDMDVQRQTIAKLLSHYAVGEDADDPDLAFEMPPVVVDAGALDLLPDEVPAQVVITPHAGELAALLVERGEDVDARDVQLEPLRWARRAHELTGATVLLKGAVSIVVGDAEEDAADAARHSDPGDDAAAALAARRKAAGSLDGDEADDIEFDGAGSDEATAGDHVRVLVAGRAPAWLGTAGAGDVLAGMMGALLAQQDDVASIVETAADAAYLHGYAAAIASASDQRGFNPPTIYGTAPSRSIGSLGHPIVASDVVASIPDAFRKLLS</sequence>
<keyword evidence="16" id="KW-1185">Reference proteome</keyword>
<comment type="catalytic activity">
    <reaction evidence="12">
        <text>(6R)-NADHX = (6S)-NADHX</text>
        <dbReference type="Rhea" id="RHEA:32215"/>
        <dbReference type="ChEBI" id="CHEBI:64074"/>
        <dbReference type="ChEBI" id="CHEBI:64075"/>
        <dbReference type="EC" id="5.1.99.6"/>
    </reaction>
</comment>
<comment type="function">
    <text evidence="11">Catalyzes the dehydration of the S-form of NAD(P)HX at the expense of ADP, which is converted to AMP. Together with NAD(P)HX epimerase, which catalyzes the epimerization of the S- and R-forms, the enzyme allows the repair of both epimers of NAD(P)HX, a damaged form of NAD(P)H that is a result of enzymatic or heat-dependent hydration.</text>
</comment>
<comment type="catalytic activity">
    <reaction evidence="12">
        <text>(6R)-NADPHX = (6S)-NADPHX</text>
        <dbReference type="Rhea" id="RHEA:32227"/>
        <dbReference type="ChEBI" id="CHEBI:64076"/>
        <dbReference type="ChEBI" id="CHEBI:64077"/>
        <dbReference type="EC" id="5.1.99.6"/>
    </reaction>
</comment>
<reference evidence="15 16" key="1">
    <citation type="submission" date="2019-10" db="EMBL/GenBank/DDBJ databases">
        <title>Bifidobacterium from non-human primates.</title>
        <authorList>
            <person name="Modesto M."/>
        </authorList>
    </citation>
    <scope>NUCLEOTIDE SEQUENCE [LARGE SCALE GENOMIC DNA]</scope>
    <source>
        <strain evidence="15 16">TRE17</strain>
    </source>
</reference>
<dbReference type="SUPFAM" id="SSF53613">
    <property type="entry name" value="Ribokinase-like"/>
    <property type="match status" value="1"/>
</dbReference>
<dbReference type="PANTHER" id="PTHR12592">
    <property type="entry name" value="ATP-DEPENDENT (S)-NAD(P)H-HYDRATE DEHYDRATASE FAMILY MEMBER"/>
    <property type="match status" value="1"/>
</dbReference>
<dbReference type="EC" id="4.2.1.136" evidence="11"/>
<evidence type="ECO:0000259" key="14">
    <source>
        <dbReference type="PROSITE" id="PS51385"/>
    </source>
</evidence>
<evidence type="ECO:0000313" key="15">
    <source>
        <dbReference type="EMBL" id="NEG89252.1"/>
    </source>
</evidence>
<evidence type="ECO:0000256" key="2">
    <source>
        <dbReference type="ARBA" id="ARBA00009524"/>
    </source>
</evidence>
<keyword evidence="4 11" id="KW-0067">ATP-binding</keyword>
<name>A0A6N9Z3U7_9BIFI</name>
<keyword evidence="12" id="KW-0413">Isomerase</keyword>
<keyword evidence="6 11" id="KW-0520">NAD</keyword>
<dbReference type="Gene3D" id="3.40.50.10260">
    <property type="entry name" value="YjeF N-terminal domain"/>
    <property type="match status" value="1"/>
</dbReference>
<feature type="binding site" evidence="11">
    <location>
        <position position="421"/>
    </location>
    <ligand>
        <name>(6S)-NADPHX</name>
        <dbReference type="ChEBI" id="CHEBI:64076"/>
    </ligand>
</feature>
<evidence type="ECO:0000313" key="16">
    <source>
        <dbReference type="Proteomes" id="UP000469194"/>
    </source>
</evidence>
<keyword evidence="12" id="KW-0479">Metal-binding</keyword>
<keyword evidence="12" id="KW-0630">Potassium</keyword>
<dbReference type="PROSITE" id="PS51385">
    <property type="entry name" value="YJEF_N"/>
    <property type="match status" value="1"/>
</dbReference>
<dbReference type="InterPro" id="IPR036652">
    <property type="entry name" value="YjeF_N_dom_sf"/>
</dbReference>
<evidence type="ECO:0000256" key="4">
    <source>
        <dbReference type="ARBA" id="ARBA00022840"/>
    </source>
</evidence>
<dbReference type="CDD" id="cd01171">
    <property type="entry name" value="YXKO-related"/>
    <property type="match status" value="1"/>
</dbReference>
<comment type="caution">
    <text evidence="12">Lacks conserved residue(s) required for the propagation of feature annotation.</text>
</comment>
<dbReference type="Pfam" id="PF01256">
    <property type="entry name" value="Carb_kinase"/>
    <property type="match status" value="2"/>
</dbReference>
<proteinExistence type="inferred from homology"/>
<evidence type="ECO:0000256" key="6">
    <source>
        <dbReference type="ARBA" id="ARBA00023027"/>
    </source>
</evidence>
<feature type="binding site" evidence="11">
    <location>
        <position position="355"/>
    </location>
    <ligand>
        <name>(6S)-NADPHX</name>
        <dbReference type="ChEBI" id="CHEBI:64076"/>
    </ligand>
</feature>
<dbReference type="InterPro" id="IPR017953">
    <property type="entry name" value="Carbohydrate_kinase_pred_CS"/>
</dbReference>
<feature type="binding site" evidence="11">
    <location>
        <position position="546"/>
    </location>
    <ligand>
        <name>AMP</name>
        <dbReference type="ChEBI" id="CHEBI:456215"/>
    </ligand>
</feature>
<comment type="similarity">
    <text evidence="1">In the N-terminal section; belongs to the NnrE/AIBP family.</text>
</comment>
<gene>
    <name evidence="12" type="primary">nnrE</name>
    <name evidence="11" type="synonym">nnrD</name>
    <name evidence="15" type="ORF">GFD25_04400</name>
</gene>
<dbReference type="RefSeq" id="WP_163230414.1">
    <property type="nucleotide sequence ID" value="NZ_WHZW01000007.1"/>
</dbReference>
<dbReference type="GO" id="GO:0052856">
    <property type="term" value="F:NAD(P)HX epimerase activity"/>
    <property type="evidence" value="ECO:0007669"/>
    <property type="project" value="UniProtKB-UniRule"/>
</dbReference>
<dbReference type="AlphaFoldDB" id="A0A6N9Z3U7"/>
<dbReference type="HAMAP" id="MF_01965">
    <property type="entry name" value="NADHX_dehydratase"/>
    <property type="match status" value="1"/>
</dbReference>